<dbReference type="GO" id="GO:0071555">
    <property type="term" value="P:cell wall organization"/>
    <property type="evidence" value="ECO:0007669"/>
    <property type="project" value="UniProtKB-KW"/>
</dbReference>
<feature type="transmembrane region" description="Helical" evidence="14">
    <location>
        <begin position="152"/>
        <end position="171"/>
    </location>
</feature>
<dbReference type="EC" id="3.6.1.27" evidence="3 14"/>
<evidence type="ECO:0000256" key="12">
    <source>
        <dbReference type="ARBA" id="ARBA00032932"/>
    </source>
</evidence>
<feature type="transmembrane region" description="Helical" evidence="14">
    <location>
        <begin position="59"/>
        <end position="80"/>
    </location>
</feature>
<keyword evidence="5 14" id="KW-1003">Cell membrane</keyword>
<feature type="transmembrane region" description="Helical" evidence="14">
    <location>
        <begin position="110"/>
        <end position="131"/>
    </location>
</feature>
<organism evidence="15 16">
    <name type="scientific">Candidatus Dojkabacteria bacterium CG_4_10_14_0_2_um_filter_Dojkabacteria_WS6_41_15</name>
    <dbReference type="NCBI Taxonomy" id="2014249"/>
    <lineage>
        <taxon>Bacteria</taxon>
        <taxon>Candidatus Dojkabacteria</taxon>
    </lineage>
</organism>
<reference evidence="16" key="1">
    <citation type="submission" date="2017-09" db="EMBL/GenBank/DDBJ databases">
        <title>Depth-based differentiation of microbial function through sediment-hosted aquifers and enrichment of novel symbionts in the deep terrestrial subsurface.</title>
        <authorList>
            <person name="Probst A.J."/>
            <person name="Ladd B."/>
            <person name="Jarett J.K."/>
            <person name="Geller-Mcgrath D.E."/>
            <person name="Sieber C.M.K."/>
            <person name="Emerson J.B."/>
            <person name="Anantharaman K."/>
            <person name="Thomas B.C."/>
            <person name="Malmstrom R."/>
            <person name="Stieglmeier M."/>
            <person name="Klingl A."/>
            <person name="Woyke T."/>
            <person name="Ryan C.M."/>
            <person name="Banfield J.F."/>
        </authorList>
    </citation>
    <scope>NUCLEOTIDE SEQUENCE [LARGE SCALE GENOMIC DNA]</scope>
</reference>
<gene>
    <name evidence="14" type="primary">uppP</name>
    <name evidence="15" type="ORF">COX64_02800</name>
</gene>
<dbReference type="AlphaFoldDB" id="A0A2M7W1Y8"/>
<keyword evidence="8 14" id="KW-1133">Transmembrane helix</keyword>
<dbReference type="GO" id="GO:0008360">
    <property type="term" value="P:regulation of cell shape"/>
    <property type="evidence" value="ECO:0007669"/>
    <property type="project" value="UniProtKB-KW"/>
</dbReference>
<keyword evidence="6 14" id="KW-0812">Transmembrane</keyword>
<feature type="transmembrane region" description="Helical" evidence="14">
    <location>
        <begin position="252"/>
        <end position="273"/>
    </location>
</feature>
<comment type="subcellular location">
    <subcellularLocation>
        <location evidence="1 14">Cell membrane</location>
        <topology evidence="1 14">Multi-pass membrane protein</topology>
    </subcellularLocation>
</comment>
<keyword evidence="7 14" id="KW-0378">Hydrolase</keyword>
<proteinExistence type="inferred from homology"/>
<dbReference type="GO" id="GO:0050380">
    <property type="term" value="F:undecaprenyl-diphosphatase activity"/>
    <property type="evidence" value="ECO:0007669"/>
    <property type="project" value="UniProtKB-UniRule"/>
</dbReference>
<keyword evidence="9 14" id="KW-0472">Membrane</keyword>
<evidence type="ECO:0000256" key="1">
    <source>
        <dbReference type="ARBA" id="ARBA00004651"/>
    </source>
</evidence>
<evidence type="ECO:0000256" key="14">
    <source>
        <dbReference type="HAMAP-Rule" id="MF_01006"/>
    </source>
</evidence>
<evidence type="ECO:0000256" key="2">
    <source>
        <dbReference type="ARBA" id="ARBA00010621"/>
    </source>
</evidence>
<dbReference type="PANTHER" id="PTHR30622">
    <property type="entry name" value="UNDECAPRENYL-DIPHOSPHATASE"/>
    <property type="match status" value="1"/>
</dbReference>
<comment type="catalytic activity">
    <reaction evidence="13 14">
        <text>di-trans,octa-cis-undecaprenyl diphosphate + H2O = di-trans,octa-cis-undecaprenyl phosphate + phosphate + H(+)</text>
        <dbReference type="Rhea" id="RHEA:28094"/>
        <dbReference type="ChEBI" id="CHEBI:15377"/>
        <dbReference type="ChEBI" id="CHEBI:15378"/>
        <dbReference type="ChEBI" id="CHEBI:43474"/>
        <dbReference type="ChEBI" id="CHEBI:58405"/>
        <dbReference type="ChEBI" id="CHEBI:60392"/>
        <dbReference type="EC" id="3.6.1.27"/>
    </reaction>
</comment>
<keyword evidence="10 14" id="KW-0046">Antibiotic resistance</keyword>
<dbReference type="PANTHER" id="PTHR30622:SF2">
    <property type="entry name" value="UNDECAPRENYL-DIPHOSPHATASE"/>
    <property type="match status" value="1"/>
</dbReference>
<dbReference type="InterPro" id="IPR003824">
    <property type="entry name" value="UppP"/>
</dbReference>
<feature type="transmembrane region" description="Helical" evidence="14">
    <location>
        <begin position="191"/>
        <end position="211"/>
    </location>
</feature>
<dbReference type="HAMAP" id="MF_01006">
    <property type="entry name" value="Undec_diphosphatase"/>
    <property type="match status" value="1"/>
</dbReference>
<evidence type="ECO:0000256" key="10">
    <source>
        <dbReference type="ARBA" id="ARBA00023251"/>
    </source>
</evidence>
<evidence type="ECO:0000256" key="7">
    <source>
        <dbReference type="ARBA" id="ARBA00022801"/>
    </source>
</evidence>
<evidence type="ECO:0000256" key="4">
    <source>
        <dbReference type="ARBA" id="ARBA00021581"/>
    </source>
</evidence>
<evidence type="ECO:0000256" key="5">
    <source>
        <dbReference type="ARBA" id="ARBA00022475"/>
    </source>
</evidence>
<evidence type="ECO:0000313" key="16">
    <source>
        <dbReference type="Proteomes" id="UP000228952"/>
    </source>
</evidence>
<dbReference type="Pfam" id="PF02673">
    <property type="entry name" value="BacA"/>
    <property type="match status" value="1"/>
</dbReference>
<comment type="similarity">
    <text evidence="2 14">Belongs to the UppP family.</text>
</comment>
<feature type="transmembrane region" description="Helical" evidence="14">
    <location>
        <begin position="223"/>
        <end position="246"/>
    </location>
</feature>
<comment type="caution">
    <text evidence="15">The sequence shown here is derived from an EMBL/GenBank/DDBJ whole genome shotgun (WGS) entry which is preliminary data.</text>
</comment>
<dbReference type="GO" id="GO:0009252">
    <property type="term" value="P:peptidoglycan biosynthetic process"/>
    <property type="evidence" value="ECO:0007669"/>
    <property type="project" value="UniProtKB-KW"/>
</dbReference>
<sequence length="274" mass="30282">MNVPSFQLYHMVCYHRHMIFAYYLLNIIQAVAEFLPISSSGHLIITEWLYGISEHGLEAFLHLPTALAIFLVFFSTFIAILKDKKTWTILLVAIIPAGIVGLLWGDALDAIFYSPIVVGINQIFWGGIMWWTAMNYHKHTGEIKTTWKHLTWVQGLKIGFAQVLALIPGTSRSGITTLAGIWQGLNPSQSATFSFLSGFPLIAAASAVGFLKLAKEGNILSTLPVTTLLLGMGLSVVLSIVFAKLFTSKHTLTVMKVSGIYRLILGFLILVWLT</sequence>
<name>A0A2M7W1Y8_9BACT</name>
<evidence type="ECO:0000256" key="6">
    <source>
        <dbReference type="ARBA" id="ARBA00022692"/>
    </source>
</evidence>
<dbReference type="GO" id="GO:0005886">
    <property type="term" value="C:plasma membrane"/>
    <property type="evidence" value="ECO:0007669"/>
    <property type="project" value="UniProtKB-SubCell"/>
</dbReference>
<evidence type="ECO:0000256" key="11">
    <source>
        <dbReference type="ARBA" id="ARBA00032707"/>
    </source>
</evidence>
<dbReference type="GO" id="GO:0046677">
    <property type="term" value="P:response to antibiotic"/>
    <property type="evidence" value="ECO:0007669"/>
    <property type="project" value="UniProtKB-UniRule"/>
</dbReference>
<evidence type="ECO:0000256" key="8">
    <source>
        <dbReference type="ARBA" id="ARBA00022989"/>
    </source>
</evidence>
<evidence type="ECO:0000256" key="9">
    <source>
        <dbReference type="ARBA" id="ARBA00023136"/>
    </source>
</evidence>
<evidence type="ECO:0000313" key="15">
    <source>
        <dbReference type="EMBL" id="PJA13844.1"/>
    </source>
</evidence>
<feature type="transmembrane region" description="Helical" evidence="14">
    <location>
        <begin position="20"/>
        <end position="39"/>
    </location>
</feature>
<evidence type="ECO:0000256" key="3">
    <source>
        <dbReference type="ARBA" id="ARBA00012374"/>
    </source>
</evidence>
<dbReference type="Proteomes" id="UP000228952">
    <property type="component" value="Unassembled WGS sequence"/>
</dbReference>
<feature type="transmembrane region" description="Helical" evidence="14">
    <location>
        <begin position="87"/>
        <end position="104"/>
    </location>
</feature>
<keyword evidence="14" id="KW-0133">Cell shape</keyword>
<dbReference type="EMBL" id="PFQB01000074">
    <property type="protein sequence ID" value="PJA13844.1"/>
    <property type="molecule type" value="Genomic_DNA"/>
</dbReference>
<accession>A0A2M7W1Y8</accession>
<keyword evidence="14" id="KW-0961">Cell wall biogenesis/degradation</keyword>
<comment type="function">
    <text evidence="14">Catalyzes the dephosphorylation of undecaprenyl diphosphate (UPP). Confers resistance to bacitracin.</text>
</comment>
<keyword evidence="14" id="KW-0573">Peptidoglycan synthesis</keyword>
<protein>
    <recommendedName>
        <fullName evidence="4 14">Undecaprenyl-diphosphatase</fullName>
        <ecNumber evidence="3 14">3.6.1.27</ecNumber>
    </recommendedName>
    <alternativeName>
        <fullName evidence="12 14">Bacitracin resistance protein</fullName>
    </alternativeName>
    <alternativeName>
        <fullName evidence="11 14">Undecaprenyl pyrophosphate phosphatase</fullName>
    </alternativeName>
</protein>
<comment type="miscellaneous">
    <text evidence="14">Bacitracin is thought to be involved in the inhibition of peptidoglycan synthesis by sequestering undecaprenyl diphosphate, thereby reducing the pool of lipid carrier available.</text>
</comment>
<evidence type="ECO:0000256" key="13">
    <source>
        <dbReference type="ARBA" id="ARBA00047594"/>
    </source>
</evidence>